<name>I3SA46_LOTJA</name>
<evidence type="ECO:0000313" key="2">
    <source>
        <dbReference type="EMBL" id="AFK37138.1"/>
    </source>
</evidence>
<dbReference type="InterPro" id="IPR058954">
    <property type="entry name" value="AAA_lid_SMAX1"/>
</dbReference>
<organism evidence="2">
    <name type="scientific">Lotus japonicus</name>
    <name type="common">Lotus corniculatus var. japonicus</name>
    <dbReference type="NCBI Taxonomy" id="34305"/>
    <lineage>
        <taxon>Eukaryota</taxon>
        <taxon>Viridiplantae</taxon>
        <taxon>Streptophyta</taxon>
        <taxon>Embryophyta</taxon>
        <taxon>Tracheophyta</taxon>
        <taxon>Spermatophyta</taxon>
        <taxon>Magnoliopsida</taxon>
        <taxon>eudicotyledons</taxon>
        <taxon>Gunneridae</taxon>
        <taxon>Pentapetalae</taxon>
        <taxon>rosids</taxon>
        <taxon>fabids</taxon>
        <taxon>Fabales</taxon>
        <taxon>Fabaceae</taxon>
        <taxon>Papilionoideae</taxon>
        <taxon>50 kb inversion clade</taxon>
        <taxon>NPAAA clade</taxon>
        <taxon>Hologalegina</taxon>
        <taxon>robinioid clade</taxon>
        <taxon>Loteae</taxon>
        <taxon>Lotus</taxon>
    </lineage>
</organism>
<feature type="domain" description="SMAX1-like AAA+ ATPase lid" evidence="1">
    <location>
        <begin position="45"/>
        <end position="131"/>
    </location>
</feature>
<dbReference type="PANTHER" id="PTHR43572:SF38">
    <property type="entry name" value="PROTEIN SMAX1-LIKE 6"/>
    <property type="match status" value="1"/>
</dbReference>
<protein>
    <recommendedName>
        <fullName evidence="1">SMAX1-like AAA+ ATPase lid domain-containing protein</fullName>
    </recommendedName>
</protein>
<sequence>MPLEEVDKDNNDSDCENQSMVENSEAWLSDFCDQIDGEVVFKPFNFDSLAEQVIECVETRFQRTFGSEFLLEIDYEVMAQILAAAWLSDKKKSVEDWIEHVVGRSFAEARQKYHHHHPAAEYVMKLVNCESIFVEEQALGVCLPARINLN</sequence>
<evidence type="ECO:0000259" key="1">
    <source>
        <dbReference type="Pfam" id="PF26587"/>
    </source>
</evidence>
<reference evidence="2" key="1">
    <citation type="submission" date="2012-05" db="EMBL/GenBank/DDBJ databases">
        <authorList>
            <person name="Krishnakumar V."/>
            <person name="Cheung F."/>
            <person name="Xiao Y."/>
            <person name="Chan A."/>
            <person name="Moskal W.A."/>
            <person name="Town C.D."/>
        </authorList>
    </citation>
    <scope>NUCLEOTIDE SEQUENCE</scope>
</reference>
<dbReference type="PANTHER" id="PTHR43572">
    <property type="entry name" value="CHAPERONE PROTEIN CLPD, CHLOROPLASTIC"/>
    <property type="match status" value="1"/>
</dbReference>
<dbReference type="InterPro" id="IPR051650">
    <property type="entry name" value="SL_signaling_regulator"/>
</dbReference>
<dbReference type="Pfam" id="PF26587">
    <property type="entry name" value="AAA_lid_SMAX1"/>
    <property type="match status" value="1"/>
</dbReference>
<proteinExistence type="evidence at transcript level"/>
<accession>I3SA46</accession>
<dbReference type="EMBL" id="BT137343">
    <property type="protein sequence ID" value="AFK37138.1"/>
    <property type="molecule type" value="mRNA"/>
</dbReference>
<dbReference type="AlphaFoldDB" id="I3SA46"/>